<keyword evidence="8" id="KW-0408">Iron</keyword>
<feature type="domain" description="Aminotransferase class V" evidence="11">
    <location>
        <begin position="34"/>
        <end position="395"/>
    </location>
</feature>
<comment type="function">
    <text evidence="2">Catalyzes the removal of elemental sulfur atoms from cysteine to produce alanine. Seems to participate in the biosynthesis of the nitrogenase metalloclusters by providing the inorganic sulfur required for the Fe-S core formation.</text>
</comment>
<dbReference type="InterPro" id="IPR016454">
    <property type="entry name" value="Cysteine_dSase"/>
</dbReference>
<dbReference type="Gene3D" id="1.10.260.50">
    <property type="match status" value="1"/>
</dbReference>
<evidence type="ECO:0000256" key="2">
    <source>
        <dbReference type="ARBA" id="ARBA00003120"/>
    </source>
</evidence>
<dbReference type="GO" id="GO:0046872">
    <property type="term" value="F:metal ion binding"/>
    <property type="evidence" value="ECO:0007669"/>
    <property type="project" value="UniProtKB-KW"/>
</dbReference>
<dbReference type="InterPro" id="IPR015424">
    <property type="entry name" value="PyrdxlP-dep_Trfase"/>
</dbReference>
<evidence type="ECO:0000256" key="10">
    <source>
        <dbReference type="ARBA" id="ARBA00050776"/>
    </source>
</evidence>
<dbReference type="InterPro" id="IPR015422">
    <property type="entry name" value="PyrdxlP-dep_Trfase_small"/>
</dbReference>
<keyword evidence="5" id="KW-0808">Transferase</keyword>
<gene>
    <name evidence="12" type="ORF">C1707_09965</name>
    <name evidence="13" type="ORF">CFHF_21440</name>
</gene>
<evidence type="ECO:0000256" key="6">
    <source>
        <dbReference type="ARBA" id="ARBA00022723"/>
    </source>
</evidence>
<dbReference type="OrthoDB" id="9808002at2"/>
<evidence type="ECO:0000259" key="11">
    <source>
        <dbReference type="Pfam" id="PF00266"/>
    </source>
</evidence>
<evidence type="ECO:0000256" key="9">
    <source>
        <dbReference type="ARBA" id="ARBA00023014"/>
    </source>
</evidence>
<keyword evidence="7" id="KW-0663">Pyridoxal phosphate</keyword>
<dbReference type="KEGG" id="cfh:C1707_09965"/>
<dbReference type="Gene3D" id="3.40.640.10">
    <property type="entry name" value="Type I PLP-dependent aspartate aminotransferase-like (Major domain)"/>
    <property type="match status" value="1"/>
</dbReference>
<keyword evidence="6" id="KW-0479">Metal-binding</keyword>
<dbReference type="Pfam" id="PF00266">
    <property type="entry name" value="Aminotran_5"/>
    <property type="match status" value="1"/>
</dbReference>
<keyword evidence="9" id="KW-0411">Iron-sulfur</keyword>
<dbReference type="Proteomes" id="UP000281192">
    <property type="component" value="Chromosome"/>
</dbReference>
<evidence type="ECO:0000256" key="5">
    <source>
        <dbReference type="ARBA" id="ARBA00022679"/>
    </source>
</evidence>
<proteinExistence type="inferred from homology"/>
<dbReference type="GO" id="GO:0031071">
    <property type="term" value="F:cysteine desulfurase activity"/>
    <property type="evidence" value="ECO:0007669"/>
    <property type="project" value="UniProtKB-EC"/>
</dbReference>
<evidence type="ECO:0000313" key="13">
    <source>
        <dbReference type="EMBL" id="PLR07799.1"/>
    </source>
</evidence>
<evidence type="ECO:0000256" key="1">
    <source>
        <dbReference type="ARBA" id="ARBA00001933"/>
    </source>
</evidence>
<dbReference type="RefSeq" id="WP_101714968.1">
    <property type="nucleotide sequence ID" value="NZ_CP026100.1"/>
</dbReference>
<evidence type="ECO:0000256" key="8">
    <source>
        <dbReference type="ARBA" id="ARBA00023004"/>
    </source>
</evidence>
<evidence type="ECO:0000313" key="14">
    <source>
        <dbReference type="Proteomes" id="UP000234483"/>
    </source>
</evidence>
<dbReference type="GO" id="GO:0051536">
    <property type="term" value="F:iron-sulfur cluster binding"/>
    <property type="evidence" value="ECO:0007669"/>
    <property type="project" value="UniProtKB-KW"/>
</dbReference>
<evidence type="ECO:0000313" key="15">
    <source>
        <dbReference type="Proteomes" id="UP000281192"/>
    </source>
</evidence>
<dbReference type="Gene3D" id="3.90.1150.10">
    <property type="entry name" value="Aspartate Aminotransferase, domain 1"/>
    <property type="match status" value="1"/>
</dbReference>
<comment type="similarity">
    <text evidence="3">Belongs to the class-V pyridoxal-phosphate-dependent aminotransferase family. NifS/IscS subfamily.</text>
</comment>
<dbReference type="PANTHER" id="PTHR11601">
    <property type="entry name" value="CYSTEINE DESULFURYLASE FAMILY MEMBER"/>
    <property type="match status" value="1"/>
</dbReference>
<protein>
    <recommendedName>
        <fullName evidence="4">Cysteine desulfurase</fullName>
    </recommendedName>
</protein>
<reference evidence="13 14" key="1">
    <citation type="submission" date="2017-12" db="EMBL/GenBank/DDBJ databases">
        <title>The genome sequence of Caulobacter flavus CGMCC1 15093.</title>
        <authorList>
            <person name="Gao J."/>
            <person name="Mao X."/>
            <person name="Sun J."/>
        </authorList>
    </citation>
    <scope>NUCLEOTIDE SEQUENCE [LARGE SCALE GENOMIC DNA]</scope>
    <source>
        <strain evidence="13 14">CGMCC1 15093</strain>
    </source>
</reference>
<dbReference type="EMBL" id="CP026100">
    <property type="protein sequence ID" value="AYV46563.1"/>
    <property type="molecule type" value="Genomic_DNA"/>
</dbReference>
<dbReference type="InterPro" id="IPR015421">
    <property type="entry name" value="PyrdxlP-dep_Trfase_major"/>
</dbReference>
<evidence type="ECO:0000313" key="12">
    <source>
        <dbReference type="EMBL" id="AYV46563.1"/>
    </source>
</evidence>
<dbReference type="InterPro" id="IPR000192">
    <property type="entry name" value="Aminotrans_V_dom"/>
</dbReference>
<accession>A0A2N5CMZ2</accession>
<evidence type="ECO:0000256" key="7">
    <source>
        <dbReference type="ARBA" id="ARBA00022898"/>
    </source>
</evidence>
<comment type="cofactor">
    <cofactor evidence="1">
        <name>pyridoxal 5'-phosphate</name>
        <dbReference type="ChEBI" id="CHEBI:597326"/>
    </cofactor>
</comment>
<name>A0A2N5CMZ2_9CAUL</name>
<organism evidence="13 14">
    <name type="scientific">Caulobacter flavus</name>
    <dbReference type="NCBI Taxonomy" id="1679497"/>
    <lineage>
        <taxon>Bacteria</taxon>
        <taxon>Pseudomonadati</taxon>
        <taxon>Pseudomonadota</taxon>
        <taxon>Alphaproteobacteria</taxon>
        <taxon>Caulobacterales</taxon>
        <taxon>Caulobacteraceae</taxon>
        <taxon>Caulobacter</taxon>
    </lineage>
</organism>
<evidence type="ECO:0000256" key="3">
    <source>
        <dbReference type="ARBA" id="ARBA00006490"/>
    </source>
</evidence>
<dbReference type="SUPFAM" id="SSF53383">
    <property type="entry name" value="PLP-dependent transferases"/>
    <property type="match status" value="1"/>
</dbReference>
<dbReference type="PIRSF" id="PIRSF005572">
    <property type="entry name" value="NifS"/>
    <property type="match status" value="1"/>
</dbReference>
<comment type="catalytic activity">
    <reaction evidence="10">
        <text>(sulfur carrier)-H + L-cysteine = (sulfur carrier)-SH + L-alanine</text>
        <dbReference type="Rhea" id="RHEA:43892"/>
        <dbReference type="Rhea" id="RHEA-COMP:14737"/>
        <dbReference type="Rhea" id="RHEA-COMP:14739"/>
        <dbReference type="ChEBI" id="CHEBI:29917"/>
        <dbReference type="ChEBI" id="CHEBI:35235"/>
        <dbReference type="ChEBI" id="CHEBI:57972"/>
        <dbReference type="ChEBI" id="CHEBI:64428"/>
        <dbReference type="EC" id="2.8.1.7"/>
    </reaction>
</comment>
<dbReference type="EMBL" id="PJRQ01000044">
    <property type="protein sequence ID" value="PLR07799.1"/>
    <property type="molecule type" value="Genomic_DNA"/>
</dbReference>
<dbReference type="Proteomes" id="UP000234483">
    <property type="component" value="Unassembled WGS sequence"/>
</dbReference>
<dbReference type="AlphaFoldDB" id="A0A2N5CMZ2"/>
<sequence length="412" mass="43152">MAQADRDWSEHALSAELTLTETLGAEGGTTNAQINLDANANAAPTPIVIKAVVEALQRGANPSSAHAAGEIARAMLEKARDAVIALSEGVYPENVIFTSGCTEANNLVVASHARRGGVLITSAVEHPSLLRPAEALSNAGFEVRILPVDRDGLVDLETLAAWLNETTGPVTVSIQTANSETGVVQPIATIANLIARFEAVLFHSDAAQSFGKQLTLVGRGRGPDMVSISGHKLHAPMGVGALLVHEEETRLTPQLLGGEQEQGLRAGTQALPMIAGLAVACAERARSLAQDAQRMALLRDRLEAGVLAALPRAVVNGGRAPRLPNVTNLLFPGVDAMSIVANLDAEGVLASQGSACSSRRPEPSHVLRAMGLSENEAFSCVRFSVSPLNTETEIDTAITAIAKVYQRLEMCA</sequence>
<keyword evidence="15" id="KW-1185">Reference proteome</keyword>
<evidence type="ECO:0000256" key="4">
    <source>
        <dbReference type="ARBA" id="ARBA00013558"/>
    </source>
</evidence>
<reference evidence="12 15" key="2">
    <citation type="submission" date="2018-01" db="EMBL/GenBank/DDBJ databases">
        <title>Complete genome sequence of Caulobacter flavus RHGG3.</title>
        <authorList>
            <person name="Yang E."/>
        </authorList>
    </citation>
    <scope>NUCLEOTIDE SEQUENCE [LARGE SCALE GENOMIC DNA]</scope>
    <source>
        <strain evidence="12 15">RHGG3</strain>
    </source>
</reference>
<dbReference type="PANTHER" id="PTHR11601:SF34">
    <property type="entry name" value="CYSTEINE DESULFURASE"/>
    <property type="match status" value="1"/>
</dbReference>